<evidence type="ECO:0000256" key="2">
    <source>
        <dbReference type="SAM" id="Phobius"/>
    </source>
</evidence>
<accession>A0A1I7MQM6</accession>
<name>A0A1I7MQM6_9MICC</name>
<keyword evidence="2" id="KW-0472">Membrane</keyword>
<dbReference type="OrthoDB" id="4775046at2"/>
<evidence type="ECO:0000313" key="4">
    <source>
        <dbReference type="EMBL" id="SFV24216.1"/>
    </source>
</evidence>
<keyword evidence="2" id="KW-0812">Transmembrane</keyword>
<dbReference type="EMBL" id="FPCG01000010">
    <property type="protein sequence ID" value="SFV24216.1"/>
    <property type="molecule type" value="Genomic_DNA"/>
</dbReference>
<evidence type="ECO:0000313" key="5">
    <source>
        <dbReference type="Proteomes" id="UP000198881"/>
    </source>
</evidence>
<feature type="transmembrane region" description="Helical" evidence="2">
    <location>
        <begin position="29"/>
        <end position="49"/>
    </location>
</feature>
<dbReference type="Proteomes" id="UP000198881">
    <property type="component" value="Unassembled WGS sequence"/>
</dbReference>
<evidence type="ECO:0000259" key="3">
    <source>
        <dbReference type="Pfam" id="PF20059"/>
    </source>
</evidence>
<dbReference type="RefSeq" id="WP_091698673.1">
    <property type="nucleotide sequence ID" value="NZ_CAMIGK010000038.1"/>
</dbReference>
<proteinExistence type="predicted"/>
<gene>
    <name evidence="4" type="ORF">SAMN04487966_11044</name>
</gene>
<feature type="region of interest" description="Disordered" evidence="1">
    <location>
        <begin position="55"/>
        <end position="83"/>
    </location>
</feature>
<reference evidence="4 5" key="1">
    <citation type="submission" date="2016-10" db="EMBL/GenBank/DDBJ databases">
        <authorList>
            <person name="de Groot N.N."/>
        </authorList>
    </citation>
    <scope>NUCLEOTIDE SEQUENCE [LARGE SCALE GENOMIC DNA]</scope>
    <source>
        <strain evidence="4 5">CGMCC 1.7054</strain>
    </source>
</reference>
<protein>
    <recommendedName>
        <fullName evidence="3">DUF6458 domain-containing protein</fullName>
    </recommendedName>
</protein>
<feature type="domain" description="DUF6458" evidence="3">
    <location>
        <begin position="2"/>
        <end position="71"/>
    </location>
</feature>
<evidence type="ECO:0000256" key="1">
    <source>
        <dbReference type="SAM" id="MobiDB-lite"/>
    </source>
</evidence>
<keyword evidence="2" id="KW-1133">Transmembrane helix</keyword>
<dbReference type="InterPro" id="IPR045597">
    <property type="entry name" value="DUF6458"/>
</dbReference>
<keyword evidence="5" id="KW-1185">Reference proteome</keyword>
<organism evidence="4 5">
    <name type="scientific">Micrococcus terreus</name>
    <dbReference type="NCBI Taxonomy" id="574650"/>
    <lineage>
        <taxon>Bacteria</taxon>
        <taxon>Bacillati</taxon>
        <taxon>Actinomycetota</taxon>
        <taxon>Actinomycetes</taxon>
        <taxon>Micrococcales</taxon>
        <taxon>Micrococcaceae</taxon>
        <taxon>Micrococcus</taxon>
    </lineage>
</organism>
<dbReference type="AlphaFoldDB" id="A0A1I7MQM6"/>
<dbReference type="STRING" id="574650.SAMN04487966_11044"/>
<dbReference type="Pfam" id="PF20059">
    <property type="entry name" value="DUF6458"/>
    <property type="match status" value="1"/>
</dbReference>
<sequence>MRLGTSVVLIALGAILSFAVNDAVPGVDLTIVGYILMGAGALLLLLSLVQMGANSSRGRVTESRSVRDPGTGESVTRNETRDL</sequence>